<dbReference type="EMBL" id="JBFXLQ010000001">
    <property type="protein sequence ID" value="KAL2872386.1"/>
    <property type="molecule type" value="Genomic_DNA"/>
</dbReference>
<comment type="caution">
    <text evidence="2">The sequence shown here is derived from an EMBL/GenBank/DDBJ whole genome shotgun (WGS) entry which is preliminary data.</text>
</comment>
<reference evidence="2 3" key="1">
    <citation type="submission" date="2024-07" db="EMBL/GenBank/DDBJ databases">
        <title>Section-level genome sequencing and comparative genomics of Aspergillus sections Usti and Cavernicolus.</title>
        <authorList>
            <consortium name="Lawrence Berkeley National Laboratory"/>
            <person name="Nybo J.L."/>
            <person name="Vesth T.C."/>
            <person name="Theobald S."/>
            <person name="Frisvad J.C."/>
            <person name="Larsen T.O."/>
            <person name="Kjaerboelling I."/>
            <person name="Rothschild-Mancinelli K."/>
            <person name="Lyhne E.K."/>
            <person name="Kogle M.E."/>
            <person name="Barry K."/>
            <person name="Clum A."/>
            <person name="Na H."/>
            <person name="Ledsgaard L."/>
            <person name="Lin J."/>
            <person name="Lipzen A."/>
            <person name="Kuo A."/>
            <person name="Riley R."/>
            <person name="Mondo S."/>
            <person name="Labutti K."/>
            <person name="Haridas S."/>
            <person name="Pangalinan J."/>
            <person name="Salamov A.A."/>
            <person name="Simmons B.A."/>
            <person name="Magnuson J.K."/>
            <person name="Chen J."/>
            <person name="Drula E."/>
            <person name="Henrissat B."/>
            <person name="Wiebenga A."/>
            <person name="Lubbers R.J."/>
            <person name="Gomes A.C."/>
            <person name="Macurrencykelacurrency M.R."/>
            <person name="Stajich J."/>
            <person name="Grigoriev I.V."/>
            <person name="Mortensen U.H."/>
            <person name="De Vries R.P."/>
            <person name="Baker S.E."/>
            <person name="Andersen M.R."/>
        </authorList>
    </citation>
    <scope>NUCLEOTIDE SEQUENCE [LARGE SCALE GENOMIC DNA]</scope>
    <source>
        <strain evidence="2 3">CBS 449.75</strain>
    </source>
</reference>
<dbReference type="Proteomes" id="UP001610432">
    <property type="component" value="Unassembled WGS sequence"/>
</dbReference>
<accession>A0ABR4M6Z7</accession>
<keyword evidence="3" id="KW-1185">Reference proteome</keyword>
<feature type="region of interest" description="Disordered" evidence="1">
    <location>
        <begin position="85"/>
        <end position="128"/>
    </location>
</feature>
<dbReference type="RefSeq" id="XP_070891365.1">
    <property type="nucleotide sequence ID" value="XM_071035186.1"/>
</dbReference>
<organism evidence="2 3">
    <name type="scientific">Aspergillus lucknowensis</name>
    <dbReference type="NCBI Taxonomy" id="176173"/>
    <lineage>
        <taxon>Eukaryota</taxon>
        <taxon>Fungi</taxon>
        <taxon>Dikarya</taxon>
        <taxon>Ascomycota</taxon>
        <taxon>Pezizomycotina</taxon>
        <taxon>Eurotiomycetes</taxon>
        <taxon>Eurotiomycetidae</taxon>
        <taxon>Eurotiales</taxon>
        <taxon>Aspergillaceae</taxon>
        <taxon>Aspergillus</taxon>
        <taxon>Aspergillus subgen. Nidulantes</taxon>
    </lineage>
</organism>
<sequence>MRSKISGTFRGLRLGSGSFFRPLTVRQAGQISAPVQSSAHVQAESFPAAPISMHRLPNADRLLLERLANHYPALRHGVRLLHSTRRGFQGCPPTKSRHGTTAESGKRSSALLPSRAPHRSKARVGVDTSQRGTPLFAGMLAGSRIMRCFTLSLKDGQSDGVGFSSPRCRVNTAQSLMIIPNVENRGKTATRGRRRCNTPSCCTEHAASYLGMLLRSQHLRVRDFKLPSEPSS</sequence>
<evidence type="ECO:0000313" key="2">
    <source>
        <dbReference type="EMBL" id="KAL2872386.1"/>
    </source>
</evidence>
<gene>
    <name evidence="2" type="ORF">BJX67DRAFT_5832</name>
</gene>
<name>A0ABR4M6Z7_9EURO</name>
<proteinExistence type="predicted"/>
<evidence type="ECO:0000256" key="1">
    <source>
        <dbReference type="SAM" id="MobiDB-lite"/>
    </source>
</evidence>
<protein>
    <submittedName>
        <fullName evidence="2">Uncharacterized protein</fullName>
    </submittedName>
</protein>
<evidence type="ECO:0000313" key="3">
    <source>
        <dbReference type="Proteomes" id="UP001610432"/>
    </source>
</evidence>
<dbReference type="GeneID" id="98150258"/>